<evidence type="ECO:0000256" key="1">
    <source>
        <dbReference type="ARBA" id="ARBA00022679"/>
    </source>
</evidence>
<keyword evidence="1" id="KW-0808">Transferase</keyword>
<accession>A0ABT1HHW3</accession>
<dbReference type="EMBL" id="JAMTCJ010000003">
    <property type="protein sequence ID" value="MCP2177455.1"/>
    <property type="molecule type" value="Genomic_DNA"/>
</dbReference>
<dbReference type="InterPro" id="IPR002123">
    <property type="entry name" value="Plipid/glycerol_acylTrfase"/>
</dbReference>
<evidence type="ECO:0000313" key="4">
    <source>
        <dbReference type="EMBL" id="MCP2177455.1"/>
    </source>
</evidence>
<organism evidence="4 5">
    <name type="scientific">Williamsia maris</name>
    <dbReference type="NCBI Taxonomy" id="72806"/>
    <lineage>
        <taxon>Bacteria</taxon>
        <taxon>Bacillati</taxon>
        <taxon>Actinomycetota</taxon>
        <taxon>Actinomycetes</taxon>
        <taxon>Mycobacteriales</taxon>
        <taxon>Nocardiaceae</taxon>
        <taxon>Williamsia</taxon>
    </lineage>
</organism>
<evidence type="ECO:0000256" key="2">
    <source>
        <dbReference type="ARBA" id="ARBA00023315"/>
    </source>
</evidence>
<evidence type="ECO:0000313" key="5">
    <source>
        <dbReference type="Proteomes" id="UP001206895"/>
    </source>
</evidence>
<dbReference type="CDD" id="cd07989">
    <property type="entry name" value="LPLAT_AGPAT-like"/>
    <property type="match status" value="1"/>
</dbReference>
<proteinExistence type="predicted"/>
<reference evidence="4 5" key="1">
    <citation type="submission" date="2022-06" db="EMBL/GenBank/DDBJ databases">
        <title>Genomic Encyclopedia of Archaeal and Bacterial Type Strains, Phase II (KMG-II): from individual species to whole genera.</title>
        <authorList>
            <person name="Goeker M."/>
        </authorList>
    </citation>
    <scope>NUCLEOTIDE SEQUENCE [LARGE SCALE GENOMIC DNA]</scope>
    <source>
        <strain evidence="4 5">DSM 44693</strain>
    </source>
</reference>
<dbReference type="RefSeq" id="WP_253662390.1">
    <property type="nucleotide sequence ID" value="NZ_BAAAJQ010000001.1"/>
</dbReference>
<protein>
    <submittedName>
        <fullName evidence="4">1-acyl-sn-glycerol-3-phosphate acyltransferase</fullName>
    </submittedName>
</protein>
<dbReference type="SMART" id="SM00563">
    <property type="entry name" value="PlsC"/>
    <property type="match status" value="1"/>
</dbReference>
<comment type="caution">
    <text evidence="4">The sequence shown here is derived from an EMBL/GenBank/DDBJ whole genome shotgun (WGS) entry which is preliminary data.</text>
</comment>
<dbReference type="PANTHER" id="PTHR10434">
    <property type="entry name" value="1-ACYL-SN-GLYCEROL-3-PHOSPHATE ACYLTRANSFERASE"/>
    <property type="match status" value="1"/>
</dbReference>
<dbReference type="PANTHER" id="PTHR10434:SF11">
    <property type="entry name" value="1-ACYL-SN-GLYCEROL-3-PHOSPHATE ACYLTRANSFERASE"/>
    <property type="match status" value="1"/>
</dbReference>
<evidence type="ECO:0000259" key="3">
    <source>
        <dbReference type="SMART" id="SM00563"/>
    </source>
</evidence>
<dbReference type="SUPFAM" id="SSF69593">
    <property type="entry name" value="Glycerol-3-phosphate (1)-acyltransferase"/>
    <property type="match status" value="1"/>
</dbReference>
<dbReference type="GO" id="GO:0016746">
    <property type="term" value="F:acyltransferase activity"/>
    <property type="evidence" value="ECO:0007669"/>
    <property type="project" value="UniProtKB-KW"/>
</dbReference>
<name>A0ABT1HHW3_9NOCA</name>
<sequence length="226" mass="24478">MSLAGAVQFLCRTVLIGPVLRVVGRPEIVGREHVPRRGAVILAANHLAAIDSLHLALAARRCVHFLAKDEYFESRGARGRMVRWFMAATGQIPVDRAGGDSARQAVRAAVEILRRDGVWGIHPEGTRSPDGAMYRGRTGTVRVALATGAPLIPVAITATAPSRGLRGRERVRVEFLPPLDLRGVDADAVGIRAATDALMDAIAARTGQRRVDDYARRWRRPDESAA</sequence>
<dbReference type="Pfam" id="PF01553">
    <property type="entry name" value="Acyltransferase"/>
    <property type="match status" value="1"/>
</dbReference>
<feature type="domain" description="Phospholipid/glycerol acyltransferase" evidence="3">
    <location>
        <begin position="40"/>
        <end position="159"/>
    </location>
</feature>
<dbReference type="Proteomes" id="UP001206895">
    <property type="component" value="Unassembled WGS sequence"/>
</dbReference>
<gene>
    <name evidence="4" type="ORF">LX13_003283</name>
</gene>
<keyword evidence="5" id="KW-1185">Reference proteome</keyword>
<keyword evidence="2 4" id="KW-0012">Acyltransferase</keyword>